<dbReference type="GO" id="GO:0006808">
    <property type="term" value="P:regulation of nitrogen utilization"/>
    <property type="evidence" value="ECO:0007669"/>
    <property type="project" value="TreeGrafter"/>
</dbReference>
<feature type="domain" description="DUF3295" evidence="2">
    <location>
        <begin position="28"/>
        <end position="242"/>
    </location>
</feature>
<organism evidence="3 4">
    <name type="scientific">Madurella mycetomatis</name>
    <dbReference type="NCBI Taxonomy" id="100816"/>
    <lineage>
        <taxon>Eukaryota</taxon>
        <taxon>Fungi</taxon>
        <taxon>Dikarya</taxon>
        <taxon>Ascomycota</taxon>
        <taxon>Pezizomycotina</taxon>
        <taxon>Sordariomycetes</taxon>
        <taxon>Sordariomycetidae</taxon>
        <taxon>Sordariales</taxon>
        <taxon>Sordariales incertae sedis</taxon>
        <taxon>Madurella</taxon>
    </lineage>
</organism>
<feature type="compositionally biased region" description="Acidic residues" evidence="1">
    <location>
        <begin position="27"/>
        <end position="46"/>
    </location>
</feature>
<proteinExistence type="predicted"/>
<dbReference type="PANTHER" id="PTHR28014">
    <property type="entry name" value="NEGATIVE REGULATOR OF RAS-CAMP PATHWAY"/>
    <property type="match status" value="1"/>
</dbReference>
<comment type="caution">
    <text evidence="3">The sequence shown here is derived from an EMBL/GenBank/DDBJ whole genome shotgun (WGS) entry which is preliminary data.</text>
</comment>
<accession>A0A175W0I5</accession>
<dbReference type="Pfam" id="PF11702">
    <property type="entry name" value="DUF3295"/>
    <property type="match status" value="1"/>
</dbReference>
<evidence type="ECO:0000313" key="3">
    <source>
        <dbReference type="EMBL" id="KXX77143.1"/>
    </source>
</evidence>
<dbReference type="OrthoDB" id="5054775at2759"/>
<evidence type="ECO:0000256" key="1">
    <source>
        <dbReference type="SAM" id="MobiDB-lite"/>
    </source>
</evidence>
<keyword evidence="4" id="KW-1185">Reference proteome</keyword>
<dbReference type="Proteomes" id="UP000078237">
    <property type="component" value="Unassembled WGS sequence"/>
</dbReference>
<dbReference type="GO" id="GO:0005737">
    <property type="term" value="C:cytoplasm"/>
    <property type="evidence" value="ECO:0007669"/>
    <property type="project" value="TreeGrafter"/>
</dbReference>
<reference evidence="3 4" key="1">
    <citation type="journal article" date="2016" name="Genome Announc.">
        <title>Genome Sequence of Madurella mycetomatis mm55, Isolated from a Human Mycetoma Case in Sudan.</title>
        <authorList>
            <person name="Smit S."/>
            <person name="Derks M.F."/>
            <person name="Bervoets S."/>
            <person name="Fahal A."/>
            <person name="van Leeuwen W."/>
            <person name="van Belkum A."/>
            <person name="van de Sande W.W."/>
        </authorList>
    </citation>
    <scope>NUCLEOTIDE SEQUENCE [LARGE SCALE GENOMIC DNA]</scope>
    <source>
        <strain evidence="4">mm55</strain>
    </source>
</reference>
<dbReference type="STRING" id="100816.A0A175W0I5"/>
<name>A0A175W0I5_9PEZI</name>
<evidence type="ECO:0000259" key="2">
    <source>
        <dbReference type="Pfam" id="PF11702"/>
    </source>
</evidence>
<dbReference type="EMBL" id="LCTW02000175">
    <property type="protein sequence ID" value="KXX77143.1"/>
    <property type="molecule type" value="Genomic_DNA"/>
</dbReference>
<dbReference type="InterPro" id="IPR021711">
    <property type="entry name" value="DUF3295"/>
</dbReference>
<dbReference type="VEuPathDB" id="FungiDB:MMYC01_207571"/>
<sequence>MESRQPADTTANLGFSLGNHVVRDGEQPDPDYVDESAIDDDDDSSDWESSVGDSGQEDEFNVQRVDIKPDLTSRRSLITLMLEQGNRAQRLGNNASQSTSALPHAHATLNGPVVNSPNDSDEVLVMKRGPRASPMRPTNEVPRASAQPINVTATGMDHQAALSPRTTRRNMLATELTGSLRRQLLWERSQKNLTTNAVLKRRHTSHDVANLKQHPERPYMNERNNVDGGLDLGDTGYHARGW</sequence>
<dbReference type="AlphaFoldDB" id="A0A175W0I5"/>
<evidence type="ECO:0000313" key="4">
    <source>
        <dbReference type="Proteomes" id="UP000078237"/>
    </source>
</evidence>
<dbReference type="GO" id="GO:0031930">
    <property type="term" value="P:mitochondria-nucleus signaling pathway"/>
    <property type="evidence" value="ECO:0007669"/>
    <property type="project" value="TreeGrafter"/>
</dbReference>
<protein>
    <recommendedName>
        <fullName evidence="2">DUF3295 domain-containing protein</fullName>
    </recommendedName>
</protein>
<dbReference type="InterPro" id="IPR053043">
    <property type="entry name" value="Ras-cAMP_regulatory"/>
</dbReference>
<feature type="compositionally biased region" description="Polar residues" evidence="1">
    <location>
        <begin position="1"/>
        <end position="13"/>
    </location>
</feature>
<feature type="region of interest" description="Disordered" evidence="1">
    <location>
        <begin position="1"/>
        <end position="58"/>
    </location>
</feature>
<dbReference type="GO" id="GO:0000122">
    <property type="term" value="P:negative regulation of transcription by RNA polymerase II"/>
    <property type="evidence" value="ECO:0007669"/>
    <property type="project" value="TreeGrafter"/>
</dbReference>
<gene>
    <name evidence="3" type="ORF">MMYC01_207571</name>
</gene>
<dbReference type="PANTHER" id="PTHR28014:SF1">
    <property type="entry name" value="NEGATIVE REGULATOR OF RAS-CAMP PATHWAY"/>
    <property type="match status" value="1"/>
</dbReference>